<feature type="compositionally biased region" description="Polar residues" evidence="1">
    <location>
        <begin position="965"/>
        <end position="990"/>
    </location>
</feature>
<evidence type="ECO:0000313" key="3">
    <source>
        <dbReference type="Proteomes" id="UP001292079"/>
    </source>
</evidence>
<name>A0AAE1ZEJ0_SCHME</name>
<dbReference type="EMBL" id="JALJAT010000002">
    <property type="protein sequence ID" value="KAK4472243.1"/>
    <property type="molecule type" value="Genomic_DNA"/>
</dbReference>
<keyword evidence="3" id="KW-1185">Reference proteome</keyword>
<feature type="region of interest" description="Disordered" evidence="1">
    <location>
        <begin position="965"/>
        <end position="1008"/>
    </location>
</feature>
<accession>A0AAE1ZEJ0</accession>
<organism evidence="2 3">
    <name type="scientific">Schistosoma mekongi</name>
    <name type="common">Parasitic worm</name>
    <dbReference type="NCBI Taxonomy" id="38744"/>
    <lineage>
        <taxon>Eukaryota</taxon>
        <taxon>Metazoa</taxon>
        <taxon>Spiralia</taxon>
        <taxon>Lophotrochozoa</taxon>
        <taxon>Platyhelminthes</taxon>
        <taxon>Trematoda</taxon>
        <taxon>Digenea</taxon>
        <taxon>Strigeidida</taxon>
        <taxon>Schistosomatoidea</taxon>
        <taxon>Schistosomatidae</taxon>
        <taxon>Schistosoma</taxon>
    </lineage>
</organism>
<feature type="non-terminal residue" evidence="2">
    <location>
        <position position="1"/>
    </location>
</feature>
<feature type="compositionally biased region" description="Basic residues" evidence="1">
    <location>
        <begin position="192"/>
        <end position="202"/>
    </location>
</feature>
<feature type="compositionally biased region" description="Polar residues" evidence="1">
    <location>
        <begin position="505"/>
        <end position="523"/>
    </location>
</feature>
<dbReference type="Proteomes" id="UP001292079">
    <property type="component" value="Unassembled WGS sequence"/>
</dbReference>
<feature type="region of interest" description="Disordered" evidence="1">
    <location>
        <begin position="187"/>
        <end position="206"/>
    </location>
</feature>
<sequence>MKDKLANSDVKDKSKRGRYSLKRLLDRSRFSPSLLFLSKSLASKSNDTSNEQQKSVHNDIVEINVNIENSASSSPRSYSPTFRRRLTASVPFDCTSDSPITTNTAFRNPNYGSDHASPNSEFIVEEEYEESLAQFADIILDGFKSQSNLSSRKSPDTFSAWSDAALPVGQIVVPMHCGSIPFSGGSVDAAHQHHHHSHRHHHETSNTVVVVTPPPTNFGSYDKSLNSSKDINNIILNNINPSGIYNEPCDAKPTVFDDSITIYTTKSVLMKNTPIGGCDLMENNSCNNDNYNNHRDNNHPHCICSENDGSCPTTITVTNPLVHSTSTSESTQSREGSHSASAVPYINSVVNNSETNAIGIQLKNNASQSSVCFASSPRGNTVITHHPASPFSRVPRSTVGKNGIHLKTSPIQSTQSSISKSNACITATAMTTTATTTACIDNFSTNENIPVTNISTTSDSSRVLVDFQSGVSDCSSQQQHIHVNSNRQTSCTYNEANQLIHLAKTNSTDSQSSLTNMTNSSHGLSGRTRSSNVSSSYPTYEEAWDLKLARQLGIGVSRLPSIIPIASSSSSVQNYIPSLPTIPSHTSNTDHSSILILSSTSVDNQNNNHGIKTNSNLPYHQPLTDDSHSLESNMKSLTISTSASSTSTSSSLSSTSNDKLINSTNNSELITISHVDDLDHVDVRRTYLNKLDQKSTDDTNHLSFPHDELISNHSSHMADGKGENNGEYDYAYNGSWSMGVKLNLNLAINNSSNDLSVPLNAPKCSDPMKAAKTEVIRTVKSSLTSPPPPSSYHPNYLHHGFSVSSQLQEFNATKLISIKNTNDNDLKANLTARANLQSVLPNDLDSISTSSCDESWDARHGRLVSELMTGRFIDPAAVVPDTGKIKAMTTTTTTVTVNNNVFSNSVTCCNSSETNMLTLPGSCSTSSYSSSSSSSSVSITSHVIIASPAPPPQCTNSIVQTFDQFTSSNGNSRHSIHSVSRNKLLSSQNNLPKGLPPHLEKLPLEEQP</sequence>
<feature type="region of interest" description="Disordered" evidence="1">
    <location>
        <begin position="605"/>
        <end position="629"/>
    </location>
</feature>
<feature type="region of interest" description="Disordered" evidence="1">
    <location>
        <begin position="505"/>
        <end position="535"/>
    </location>
</feature>
<feature type="compositionally biased region" description="Polar residues" evidence="1">
    <location>
        <begin position="605"/>
        <end position="618"/>
    </location>
</feature>
<protein>
    <submittedName>
        <fullName evidence="2">Uncharacterized protein</fullName>
    </submittedName>
</protein>
<reference evidence="2" key="2">
    <citation type="journal article" date="2023" name="Infect Dis Poverty">
        <title>Chromosome-scale genome of the human blood fluke Schistosoma mekongi and its implications for public health.</title>
        <authorList>
            <person name="Zhou M."/>
            <person name="Xu L."/>
            <person name="Xu D."/>
            <person name="Chen W."/>
            <person name="Khan J."/>
            <person name="Hu Y."/>
            <person name="Huang H."/>
            <person name="Wei H."/>
            <person name="Zhang Y."/>
            <person name="Chusongsang P."/>
            <person name="Tanasarnprasert K."/>
            <person name="Hu X."/>
            <person name="Limpanont Y."/>
            <person name="Lv Z."/>
        </authorList>
    </citation>
    <scope>NUCLEOTIDE SEQUENCE</scope>
    <source>
        <strain evidence="2">LV_2022a</strain>
    </source>
</reference>
<feature type="compositionally biased region" description="Basic and acidic residues" evidence="1">
    <location>
        <begin position="998"/>
        <end position="1008"/>
    </location>
</feature>
<reference evidence="2" key="1">
    <citation type="submission" date="2022-04" db="EMBL/GenBank/DDBJ databases">
        <authorList>
            <person name="Xu L."/>
            <person name="Lv Z."/>
        </authorList>
    </citation>
    <scope>NUCLEOTIDE SEQUENCE</scope>
    <source>
        <strain evidence="2">LV_2022a</strain>
    </source>
</reference>
<dbReference type="AlphaFoldDB" id="A0AAE1ZEJ0"/>
<gene>
    <name evidence="2" type="ORF">MN116_003514</name>
</gene>
<evidence type="ECO:0000313" key="2">
    <source>
        <dbReference type="EMBL" id="KAK4472243.1"/>
    </source>
</evidence>
<evidence type="ECO:0000256" key="1">
    <source>
        <dbReference type="SAM" id="MobiDB-lite"/>
    </source>
</evidence>
<comment type="caution">
    <text evidence="2">The sequence shown here is derived from an EMBL/GenBank/DDBJ whole genome shotgun (WGS) entry which is preliminary data.</text>
</comment>
<feature type="compositionally biased region" description="Low complexity" evidence="1">
    <location>
        <begin position="525"/>
        <end position="535"/>
    </location>
</feature>
<proteinExistence type="predicted"/>